<dbReference type="GO" id="GO:0003968">
    <property type="term" value="F:RNA-directed RNA polymerase activity"/>
    <property type="evidence" value="ECO:0007669"/>
    <property type="project" value="UniProtKB-KW"/>
</dbReference>
<dbReference type="Gene3D" id="3.40.91.60">
    <property type="match status" value="1"/>
</dbReference>
<dbReference type="Pfam" id="PF04196">
    <property type="entry name" value="Bunya_RdRp"/>
    <property type="match status" value="1"/>
</dbReference>
<dbReference type="EC" id="2.7.7.48" evidence="1"/>
<evidence type="ECO:0000256" key="7">
    <source>
        <dbReference type="ARBA" id="ARBA00030436"/>
    </source>
</evidence>
<comment type="similarity">
    <text evidence="9">Belongs to the Bunyavirales RNA polymerase family.</text>
</comment>
<keyword evidence="3" id="KW-0808">Transferase</keyword>
<dbReference type="CDD" id="cd22349">
    <property type="entry name" value="PDDEXK_RNA_polymerase-like"/>
    <property type="match status" value="1"/>
</dbReference>
<evidence type="ECO:0000256" key="8">
    <source>
        <dbReference type="ARBA" id="ARBA00031012"/>
    </source>
</evidence>
<dbReference type="InterPro" id="IPR029124">
    <property type="entry name" value="L_protein_N"/>
</dbReference>
<reference evidence="11" key="1">
    <citation type="submission" date="2018-01" db="EMBL/GenBank/DDBJ databases">
        <title>Molecular characterization of Triniti virus and taxonomic reclassification in Peribunyaviridae Family.</title>
        <authorList>
            <person name="Lima J.A."/>
            <person name="Tesh R.B."/>
            <person name="Silva S.P."/>
            <person name="Nunes M.R.T."/>
            <person name="Vasconcelos P.F.C."/>
            <person name="Chiang J.O."/>
        </authorList>
    </citation>
    <scope>NUCLEOTIDE SEQUENCE</scope>
    <source>
        <strain evidence="11">BeAn235467</strain>
    </source>
</reference>
<dbReference type="InterPro" id="IPR007099">
    <property type="entry name" value="RNA-dir_pol_NSvirus"/>
</dbReference>
<dbReference type="InterPro" id="IPR048547">
    <property type="entry name" value="L_thumb_ring_bunyavir"/>
</dbReference>
<evidence type="ECO:0000256" key="5">
    <source>
        <dbReference type="ARBA" id="ARBA00022842"/>
    </source>
</evidence>
<protein>
    <recommendedName>
        <fullName evidence="2">RNA-directed RNA polymerase L</fullName>
        <ecNumber evidence="1">2.7.7.48</ecNumber>
    </recommendedName>
    <alternativeName>
        <fullName evidence="6">Large structural protein</fullName>
    </alternativeName>
    <alternativeName>
        <fullName evidence="8">Replicase</fullName>
    </alternativeName>
    <alternativeName>
        <fullName evidence="7">Transcriptase</fullName>
    </alternativeName>
</protein>
<evidence type="ECO:0000256" key="3">
    <source>
        <dbReference type="ARBA" id="ARBA00022679"/>
    </source>
</evidence>
<dbReference type="Pfam" id="PF15518">
    <property type="entry name" value="L_protein_N"/>
    <property type="match status" value="1"/>
</dbReference>
<accession>A0A3Q8VPC3</accession>
<dbReference type="Pfam" id="PF21561">
    <property type="entry name" value="L_thumb_ring_vir"/>
    <property type="match status" value="1"/>
</dbReference>
<keyword evidence="11" id="KW-0548">Nucleotidyltransferase</keyword>
<dbReference type="EMBL" id="MG792207">
    <property type="protein sequence ID" value="AZM68665.1"/>
    <property type="molecule type" value="Viral_cRNA"/>
</dbReference>
<dbReference type="InterPro" id="IPR007322">
    <property type="entry name" value="RNA_pol_bunyavir"/>
</dbReference>
<sequence>MDRDTFHNFEARIRAANTADVAKDIDVDIYMARHDYFGRLVCEAYEIPYRNDVPFVDIILDAQPDVNPLTLDIPNITPDNYIIYHGIVFLIDYKVTLSMETVNLTLNKYTEATRGIALELGIQIEVVIIQINPKSREVYISNDLFRNIFGSPPLDADFRDFYILHDQLHMKFAEDEEFLLKTSHGDFTLTVPWITEDTPELFDHEIFQEFVNSLPMEYQDLFMESINFDAYLSERWNSLLFDIKNKTKPFYDQYVKEQAKMIFLTTGKYSKPTKNEISEGWDQMSERIRDMRDMQDSHVMQKPSIHTIWADPDPKESNNTNAKLLRLSDLLQHCQGLHPMRDVLRQLGQCFDFSEDVNKYEAITKARRDEARSKREGVRNKKIEVVRIGKADVLWEQQFCLNTDNIDKDLRKRLLKDYCGIGAHKNFKQKTDDDIDISKPKILDFNNDSIYLASIAMLEQTKRILSQKSNIERKEFIIDEFGDKIGNANVETLKTIKEIQSSKYWSFVNDYSTLMKNMLSMSQYNRGNTFRVACCANNNLFGILMPSTDIKTRRSTIVYFIVAIHKDKDNFVNPGALSFTYSSKNCYISVSKAIRLDKERCQRIVTAPGLFLMSTLLMYNNNPTVNINDVMNFTLYTSLSITKAMLSLTEPSRYMIMNSLAISSDVKGYIADKFSPYTKTLFSVYMTRQIKKACYNANEQKDKIAFRDIYLTDYEITQKGVLDNREIKSIWFPGLVSIKEYINQIYMPFYFNSKGLHEKHHVMIDLVKTVGEIELEQRMNIKEIWSDKPKPQTVNLKVYLHCLAKSLITDTSRHNHLRNKVESRNNFKRSPTTISTFTSSKSCVKIGDFKDFKSKKAMDLKKSIEKQQKKPRLANPEFFKEIDINSEVKHADYEMMRSAIPNYKDYLTTKNFDRLYELYKNGNIRPEETCIQTCMKMMREHKEHNFAMFNKGQKTAKDREIFEPEWETKAGMYVIERLAKERCKLNLDEMISEPGDGKLKILEQKAEQELRYMVTKQREQKQRFADLENIKSIKVEINADMTKWSAQDVYYKYFWLIAIDPILYPAEKKRILFFMCNYMIKNLIIPDDVMYTLLDQRINRQNDIFMILTENFTKNYFQVKRNWLQGNFNYTSSYVHSCAMLAYKDVIKETARLLDGESLINSLVHSDDNHTSIVMVQGIATEDQMIEHVVNTFKTTCLTFGCQANMKKTYFTNFIKEFVSLFNIMGEPFSVYGRFLLTSVGDCAYIGPYEDLSSRISATQSAIKHGCPPSYAWTSIALSHWMTYLTYNMLPGQRNDPLTYFPCEGRKDLPIELFGCLNSDLSTIAMVGMESQNLEFLVKLLQRFSDILIKKSPIVVQIQQIKRWDLTKLSTIEKIKLKILRYLVLDLEQTGETMGETSDMRSRSILTPRKFTTSGSMNRLVSYHDYQHIIENQELTEQLLDFVIANPELTITKGETMQDFMNMIIFRYNSKRFKESLSIQNPAQLFIEQILFSGKPIIDYERIKEKFVTISDIAGVNDLDTIVGKCTFTEAYINLYRDLTELELTHDDITTIYNYCIVNDPLILTVANSLVLSTVGSPMNRVGTSANTMPEFRSMKLIHHSPALVLRAYAQGRPDVQGANVEEMERDLIHLNNFIEETKILEKLRAKIDSTPFDSDIQRKMFIIRELTRFYQVCYEFIKSAEHKIKVFILPIKTRTTHDFCSVIQGNLIHDQKWFTMHYLKQVVVQGHKSVMSKAPSTDYMEASECFRVLPFFLDSFVSSNFRGLVFLEMLQDYSYKGRKLQDLFEVILRSHNRHEYLPILWHTGQLTQRDLDRYDALKSSERITWNYYQSNREFNTGPIDLTITGYNRELHIVGEDDSLLYAELTLIDPSLENIKYAGRKLLNSRHGLKFEKMKKIDTVPGNYYIVYQRRTHTTYNYQIQTHENIEIRNYENKGKGRFVNNLIPVCPLNIGVQSFRSKLLMRDIAALNTETIFISRLNLSPTETTSIKRASLDKMRLFEGPDIDLGALSLNKLMKSQDMMTLDFEKISGLSLSSISNILNCKGQPEEAEDDFDFVAMSDEPMGFQMKQEVDTSPMLNIFVSKLGEKHMSYKNAVKMALKREVERFCLAFDFSAVGFSSSRNLGVLSTITAIVDLLETNEWSTILKNCIHLVMLIDKKDAMFHQFDLPKAFYINPITREVNWVKLKSFLLNLPDVIDPQWAILYKHFKEKAVALIDLKMQVALDIEQVLDEISIEGGTGFFEFY</sequence>
<keyword evidence="5" id="KW-0460">Magnesium</keyword>
<feature type="domain" description="RdRp catalytic" evidence="10">
    <location>
        <begin position="1020"/>
        <end position="1210"/>
    </location>
</feature>
<keyword evidence="4" id="KW-0378">Hydrolase</keyword>
<dbReference type="GO" id="GO:0006351">
    <property type="term" value="P:DNA-templated transcription"/>
    <property type="evidence" value="ECO:0007669"/>
    <property type="project" value="InterPro"/>
</dbReference>
<evidence type="ECO:0000256" key="6">
    <source>
        <dbReference type="ARBA" id="ARBA00030285"/>
    </source>
</evidence>
<evidence type="ECO:0000256" key="9">
    <source>
        <dbReference type="ARBA" id="ARBA00034123"/>
    </source>
</evidence>
<name>A0A3Q8VPC3_9VIRU</name>
<evidence type="ECO:0000256" key="2">
    <source>
        <dbReference type="ARBA" id="ARBA00018602"/>
    </source>
</evidence>
<evidence type="ECO:0000256" key="4">
    <source>
        <dbReference type="ARBA" id="ARBA00022801"/>
    </source>
</evidence>
<keyword evidence="11" id="KW-0696">RNA-directed RNA polymerase</keyword>
<organism evidence="11">
    <name type="scientific">Triniti virus</name>
    <dbReference type="NCBI Taxonomy" id="2496585"/>
    <lineage>
        <taxon>Viruses</taxon>
        <taxon>Riboviria</taxon>
        <taxon>Orthornavirae</taxon>
        <taxon>Negarnaviricota</taxon>
        <taxon>Polyploviricotina</taxon>
        <taxon>Bunyaviricetes</taxon>
        <taxon>Elliovirales</taxon>
        <taxon>Peribunyaviridae</taxon>
        <taxon>Orthobunyavirus</taxon>
        <taxon>Orthobunyavirus trinitiense</taxon>
    </lineage>
</organism>
<evidence type="ECO:0000256" key="1">
    <source>
        <dbReference type="ARBA" id="ARBA00012494"/>
    </source>
</evidence>
<dbReference type="GO" id="GO:0039694">
    <property type="term" value="P:viral RNA genome replication"/>
    <property type="evidence" value="ECO:0007669"/>
    <property type="project" value="InterPro"/>
</dbReference>
<evidence type="ECO:0000259" key="10">
    <source>
        <dbReference type="PROSITE" id="PS50525"/>
    </source>
</evidence>
<evidence type="ECO:0000313" key="11">
    <source>
        <dbReference type="EMBL" id="AZM68665.1"/>
    </source>
</evidence>
<proteinExistence type="inferred from homology"/>
<dbReference type="PROSITE" id="PS50525">
    <property type="entry name" value="RDRP_SSRNA_NEG_SEG"/>
    <property type="match status" value="1"/>
</dbReference>
<dbReference type="GO" id="GO:0016787">
    <property type="term" value="F:hydrolase activity"/>
    <property type="evidence" value="ECO:0007669"/>
    <property type="project" value="UniProtKB-KW"/>
</dbReference>